<accession>A0A0L6VGV7</accession>
<dbReference type="VEuPathDB" id="FungiDB:VP01_1631g5"/>
<dbReference type="STRING" id="27349.A0A0L6VGV7"/>
<dbReference type="Proteomes" id="UP000037035">
    <property type="component" value="Unassembled WGS sequence"/>
</dbReference>
<keyword evidence="3" id="KW-1185">Reference proteome</keyword>
<dbReference type="InterPro" id="IPR017853">
    <property type="entry name" value="GH"/>
</dbReference>
<dbReference type="Pfam" id="PF16862">
    <property type="entry name" value="Glyco_hydro_79C"/>
    <property type="match status" value="1"/>
</dbReference>
<dbReference type="PANTHER" id="PTHR36183:SF2">
    <property type="entry name" value="BETA-GLUCURONIDASE C-TERMINAL DOMAIN-CONTAINING PROTEIN"/>
    <property type="match status" value="1"/>
</dbReference>
<dbReference type="OrthoDB" id="2831684at2759"/>
<feature type="domain" description="Beta-glucuronidase C-terminal" evidence="1">
    <location>
        <begin position="353"/>
        <end position="462"/>
    </location>
</feature>
<dbReference type="SUPFAM" id="SSF51445">
    <property type="entry name" value="(Trans)glycosidases"/>
    <property type="match status" value="1"/>
</dbReference>
<dbReference type="InterPro" id="IPR052974">
    <property type="entry name" value="GH79_Enzymes"/>
</dbReference>
<reference evidence="2 3" key="1">
    <citation type="submission" date="2015-08" db="EMBL/GenBank/DDBJ databases">
        <title>Next Generation Sequencing and Analysis of the Genome of Puccinia sorghi L Schw, the Causal Agent of Maize Common Rust.</title>
        <authorList>
            <person name="Rochi L."/>
            <person name="Burguener G."/>
            <person name="Darino M."/>
            <person name="Turjanski A."/>
            <person name="Kreff E."/>
            <person name="Dieguez M.J."/>
            <person name="Sacco F."/>
        </authorList>
    </citation>
    <scope>NUCLEOTIDE SEQUENCE [LARGE SCALE GENOMIC DNA]</scope>
    <source>
        <strain evidence="2 3">RO10H11247</strain>
    </source>
</reference>
<gene>
    <name evidence="2" type="ORF">VP01_1631g5</name>
</gene>
<dbReference type="EMBL" id="LAVV01006428">
    <property type="protein sequence ID" value="KNZ59988.1"/>
    <property type="molecule type" value="Genomic_DNA"/>
</dbReference>
<name>A0A0L6VGV7_9BASI</name>
<dbReference type="PANTHER" id="PTHR36183">
    <property type="entry name" value="BETA-GLUCURONIDASE"/>
    <property type="match status" value="1"/>
</dbReference>
<protein>
    <recommendedName>
        <fullName evidence="1">Beta-glucuronidase C-terminal domain-containing protein</fullName>
    </recommendedName>
</protein>
<dbReference type="InterPro" id="IPR031728">
    <property type="entry name" value="GlcAase_C"/>
</dbReference>
<evidence type="ECO:0000259" key="1">
    <source>
        <dbReference type="Pfam" id="PF16862"/>
    </source>
</evidence>
<dbReference type="Gene3D" id="3.20.20.80">
    <property type="entry name" value="Glycosidases"/>
    <property type="match status" value="1"/>
</dbReference>
<proteinExistence type="predicted"/>
<organism evidence="2 3">
    <name type="scientific">Puccinia sorghi</name>
    <dbReference type="NCBI Taxonomy" id="27349"/>
    <lineage>
        <taxon>Eukaryota</taxon>
        <taxon>Fungi</taxon>
        <taxon>Dikarya</taxon>
        <taxon>Basidiomycota</taxon>
        <taxon>Pucciniomycotina</taxon>
        <taxon>Pucciniomycetes</taxon>
        <taxon>Pucciniales</taxon>
        <taxon>Pucciniaceae</taxon>
        <taxon>Puccinia</taxon>
    </lineage>
</organism>
<dbReference type="AlphaFoldDB" id="A0A0L6VGV7"/>
<evidence type="ECO:0000313" key="3">
    <source>
        <dbReference type="Proteomes" id="UP000037035"/>
    </source>
</evidence>
<evidence type="ECO:0000313" key="2">
    <source>
        <dbReference type="EMBL" id="KNZ59988.1"/>
    </source>
</evidence>
<sequence>MTHVKQTAQCLLNLEDAHGVPPCIRIGGTTQDRAVYDPKQTQPVSYTLPPGKQVPEKLSFGPRFIDLASQLKGPTTIGLNRRSGDQENVGLAALNAVQQMKNLYAIELGNEPEYWGRSSPEAQEKQWTPEADARSQIRWQKAISARVNAQRLFQAGVFLSRPRWSVKRLAPLEVGQSSIVYTKSFGGTTTLYVVVVGRCLAARLISSDIFVFPGGHAYPQSACGKAKTSLPMLMAHSNIVGFVKGFESEVRAANKAQRPYHFSETNSATCGGGGISATFGAALWLIDYVFQSLILGVHRLYFHQGTINHSPYNFWNETQVAPPYYGAYFTALALRGADYIGMMNTPDAKVAVYTLWKSQKLVRLVVYNSKFQDAHAIKESESSPDILTIDRLPAAVSGARLLRLTAKHSLVPAGGPQPGLVQIGGAFFDNNTCRISAPPTYQPVALKEGRLELKIHKSEAVIIELDSSKPIDSR</sequence>
<comment type="caution">
    <text evidence="2">The sequence shown here is derived from an EMBL/GenBank/DDBJ whole genome shotgun (WGS) entry which is preliminary data.</text>
</comment>